<proteinExistence type="predicted"/>
<feature type="signal peptide" evidence="2">
    <location>
        <begin position="1"/>
        <end position="19"/>
    </location>
</feature>
<gene>
    <name evidence="3" type="ORF">PoMZ_04841</name>
</gene>
<evidence type="ECO:0000313" key="3">
    <source>
        <dbReference type="EMBL" id="QBZ59875.1"/>
    </source>
</evidence>
<dbReference type="EMBL" id="CP034206">
    <property type="protein sequence ID" value="QBZ59875.1"/>
    <property type="molecule type" value="Genomic_DNA"/>
</dbReference>
<feature type="region of interest" description="Disordered" evidence="1">
    <location>
        <begin position="29"/>
        <end position="50"/>
    </location>
</feature>
<protein>
    <submittedName>
        <fullName evidence="3">Uncharacterized protein</fullName>
    </submittedName>
</protein>
<dbReference type="AlphaFoldDB" id="A0A4V1C6H2"/>
<evidence type="ECO:0000313" key="4">
    <source>
        <dbReference type="Proteomes" id="UP000294847"/>
    </source>
</evidence>
<keyword evidence="2" id="KW-0732">Signal</keyword>
<sequence length="120" mass="13399">MQLHNVCSILALLAAGAFALPAPVNPSEIQARSAADKAKPKPQTEKVWMDEPEAAQYLSDPRWKLVKKKYSCGYCDSSSSKVDKINKHRDEVHGTRQAQVDHTIYPGETRLTFERVSGYP</sequence>
<evidence type="ECO:0000256" key="1">
    <source>
        <dbReference type="SAM" id="MobiDB-lite"/>
    </source>
</evidence>
<organism evidence="3 4">
    <name type="scientific">Pyricularia oryzae</name>
    <name type="common">Rice blast fungus</name>
    <name type="synonym">Magnaporthe oryzae</name>
    <dbReference type="NCBI Taxonomy" id="318829"/>
    <lineage>
        <taxon>Eukaryota</taxon>
        <taxon>Fungi</taxon>
        <taxon>Dikarya</taxon>
        <taxon>Ascomycota</taxon>
        <taxon>Pezizomycotina</taxon>
        <taxon>Sordariomycetes</taxon>
        <taxon>Sordariomycetidae</taxon>
        <taxon>Magnaporthales</taxon>
        <taxon>Pyriculariaceae</taxon>
        <taxon>Pyricularia</taxon>
    </lineage>
</organism>
<accession>A0A4V1C6H2</accession>
<name>A0A4V1C6H2_PYROR</name>
<dbReference type="Proteomes" id="UP000294847">
    <property type="component" value="Chromosome 3"/>
</dbReference>
<feature type="chain" id="PRO_5043983205" evidence="2">
    <location>
        <begin position="20"/>
        <end position="120"/>
    </location>
</feature>
<evidence type="ECO:0000256" key="2">
    <source>
        <dbReference type="SAM" id="SignalP"/>
    </source>
</evidence>
<feature type="compositionally biased region" description="Basic and acidic residues" evidence="1">
    <location>
        <begin position="34"/>
        <end position="49"/>
    </location>
</feature>
<reference evidence="3 4" key="1">
    <citation type="journal article" date="2019" name="Mol. Biol. Evol.">
        <title>Blast fungal genomes show frequent chromosomal changes, gene gains and losses, and effector gene turnover.</title>
        <authorList>
            <person name="Gomez Luciano L.B."/>
            <person name="Jason Tsai I."/>
            <person name="Chuma I."/>
            <person name="Tosa Y."/>
            <person name="Chen Y.H."/>
            <person name="Li J.Y."/>
            <person name="Li M.Y."/>
            <person name="Jade Lu M.Y."/>
            <person name="Nakayashiki H."/>
            <person name="Li W.H."/>
        </authorList>
    </citation>
    <scope>NUCLEOTIDE SEQUENCE [LARGE SCALE GENOMIC DNA]</scope>
    <source>
        <strain evidence="3">MZ5-1-6</strain>
    </source>
</reference>